<dbReference type="Pfam" id="PF03485">
    <property type="entry name" value="Arg_tRNA_synt_N"/>
    <property type="match status" value="1"/>
</dbReference>
<dbReference type="InterPro" id="IPR008909">
    <property type="entry name" value="DALR_anticod-bd"/>
</dbReference>
<dbReference type="GO" id="GO:0005524">
    <property type="term" value="F:ATP binding"/>
    <property type="evidence" value="ECO:0007669"/>
    <property type="project" value="UniProtKB-KW"/>
</dbReference>
<keyword evidence="5 12" id="KW-0436">Ligase</keyword>
<dbReference type="AlphaFoldDB" id="A0A5C0UIK5"/>
<evidence type="ECO:0000256" key="9">
    <source>
        <dbReference type="ARBA" id="ARBA00023146"/>
    </source>
</evidence>
<comment type="catalytic activity">
    <reaction evidence="10">
        <text>tRNA(Arg) + L-arginine + ATP = L-arginyl-tRNA(Arg) + AMP + diphosphate</text>
        <dbReference type="Rhea" id="RHEA:20301"/>
        <dbReference type="Rhea" id="RHEA-COMP:9658"/>
        <dbReference type="Rhea" id="RHEA-COMP:9673"/>
        <dbReference type="ChEBI" id="CHEBI:30616"/>
        <dbReference type="ChEBI" id="CHEBI:32682"/>
        <dbReference type="ChEBI" id="CHEBI:33019"/>
        <dbReference type="ChEBI" id="CHEBI:78442"/>
        <dbReference type="ChEBI" id="CHEBI:78513"/>
        <dbReference type="ChEBI" id="CHEBI:456215"/>
        <dbReference type="EC" id="6.1.1.19"/>
    </reaction>
</comment>
<feature type="domain" description="Arginyl tRNA synthetase N-terminal" evidence="14">
    <location>
        <begin position="1"/>
        <end position="85"/>
    </location>
</feature>
<dbReference type="NCBIfam" id="TIGR00456">
    <property type="entry name" value="argS"/>
    <property type="match status" value="1"/>
</dbReference>
<dbReference type="GO" id="GO:0005737">
    <property type="term" value="C:cytoplasm"/>
    <property type="evidence" value="ECO:0007669"/>
    <property type="project" value="UniProtKB-UniRule"/>
</dbReference>
<evidence type="ECO:0000256" key="5">
    <source>
        <dbReference type="ARBA" id="ARBA00022598"/>
    </source>
</evidence>
<reference evidence="15 16" key="1">
    <citation type="submission" date="2019-08" db="EMBL/GenBank/DDBJ databases">
        <title>Highly reduced genomes of protist endosymbionts show evolutionary convergence.</title>
        <authorList>
            <person name="George E."/>
            <person name="Husnik F."/>
            <person name="Tashyreva D."/>
            <person name="Prokopchuk G."/>
            <person name="Horak A."/>
            <person name="Kwong W.K."/>
            <person name="Lukes J."/>
            <person name="Keeling P.J."/>
        </authorList>
    </citation>
    <scope>NUCLEOTIDE SEQUENCE [LARGE SCALE GENOMIC DNA]</scope>
    <source>
        <strain evidence="15">1621</strain>
    </source>
</reference>
<dbReference type="EMBL" id="CP043312">
    <property type="protein sequence ID" value="QEK39617.1"/>
    <property type="molecule type" value="Genomic_DNA"/>
</dbReference>
<dbReference type="Pfam" id="PF05746">
    <property type="entry name" value="DALR_1"/>
    <property type="match status" value="1"/>
</dbReference>
<dbReference type="Proteomes" id="UP000323844">
    <property type="component" value="Chromosome"/>
</dbReference>
<keyword evidence="16" id="KW-1185">Reference proteome</keyword>
<dbReference type="OrthoDB" id="9803211at2"/>
<evidence type="ECO:0000259" key="14">
    <source>
        <dbReference type="SMART" id="SM01016"/>
    </source>
</evidence>
<dbReference type="SUPFAM" id="SSF55190">
    <property type="entry name" value="Arginyl-tRNA synthetase (ArgRS), N-terminal 'additional' domain"/>
    <property type="match status" value="1"/>
</dbReference>
<comment type="similarity">
    <text evidence="1 12">Belongs to the class-I aminoacyl-tRNA synthetase family.</text>
</comment>
<dbReference type="InterPro" id="IPR036695">
    <property type="entry name" value="Arg-tRNA-synth_N_sf"/>
</dbReference>
<evidence type="ECO:0000259" key="13">
    <source>
        <dbReference type="SMART" id="SM00836"/>
    </source>
</evidence>
<evidence type="ECO:0000256" key="6">
    <source>
        <dbReference type="ARBA" id="ARBA00022741"/>
    </source>
</evidence>
<dbReference type="SMART" id="SM00836">
    <property type="entry name" value="DALR_1"/>
    <property type="match status" value="1"/>
</dbReference>
<dbReference type="SUPFAM" id="SSF47323">
    <property type="entry name" value="Anticodon-binding domain of a subclass of class I aminoacyl-tRNA synthetases"/>
    <property type="match status" value="1"/>
</dbReference>
<dbReference type="RefSeq" id="WP_148951978.1">
    <property type="nucleotide sequence ID" value="NZ_CP043312.1"/>
</dbReference>
<dbReference type="PROSITE" id="PS00178">
    <property type="entry name" value="AA_TRNA_LIGASE_I"/>
    <property type="match status" value="1"/>
</dbReference>
<dbReference type="Gene3D" id="3.40.50.620">
    <property type="entry name" value="HUPs"/>
    <property type="match status" value="1"/>
</dbReference>
<sequence length="570" mass="64093">MNIFSKIKKEILQFLVSNFEVDLRDIPVNLDSIHSDISTTAAFLCAKQLNQSVKACADVISDHVRTLQDVENVIVSDKGFINITIKIDSWHKELKNIATNDLSYLHPVLSQGNKVNVEYVSANPTGPLHVGHARGAVYGDVLSNAMKVCGFAVTREYYVNDFGNQVNILVSSILSRYKNIALSTNDPIGEGLYPGEYLIPVAQSLYDIYGDKLLDLADIPDDVKRLCIDEMLRIIKNDLHSLGVKHDVFFFESSLHKAHVTDDLISYLVEKSLVYVGSLNKPKGHVVDEDYEQNQPQLLFASSKFGDSQDRTVKKSNGDFTYFGSELAYIKKKVSEGFNDLVVVLGADHVGYVKRMKGAVTALGEGKAKIDVALTQMVKYLKNGVLMPMSKRQGVFASVGELVKLVGKDAIRFMMLSIRHDVELTFDIEKVNEYSSDNPVFYINYAYARSCSVLGKIKKERQLYSEMDESLGRLILSEEILLIRKLSSWPQVLENVVLKKEPHKIVSYLYTLAKEFHALWNLRDDKGQSYRFIVHEDLSLTCARSYLLNGVKNVIKDGCNVMGVTPMERM</sequence>
<keyword evidence="8 12" id="KW-0648">Protein biosynthesis</keyword>
<gene>
    <name evidence="15" type="ORF">FZC37_01545</name>
</gene>
<evidence type="ECO:0000256" key="3">
    <source>
        <dbReference type="ARBA" id="ARBA00020262"/>
    </source>
</evidence>
<keyword evidence="7 12" id="KW-0067">ATP-binding</keyword>
<dbReference type="InterPro" id="IPR014729">
    <property type="entry name" value="Rossmann-like_a/b/a_fold"/>
</dbReference>
<name>A0A5C0UIK5_9RICK</name>
<keyword evidence="4" id="KW-0963">Cytoplasm</keyword>
<feature type="domain" description="DALR anticodon binding" evidence="13">
    <location>
        <begin position="443"/>
        <end position="570"/>
    </location>
</feature>
<dbReference type="PANTHER" id="PTHR11956">
    <property type="entry name" value="ARGINYL-TRNA SYNTHETASE"/>
    <property type="match status" value="1"/>
</dbReference>
<dbReference type="InterPro" id="IPR035684">
    <property type="entry name" value="ArgRS_core"/>
</dbReference>
<dbReference type="SUPFAM" id="SSF52374">
    <property type="entry name" value="Nucleotidylyl transferase"/>
    <property type="match status" value="1"/>
</dbReference>
<evidence type="ECO:0000256" key="4">
    <source>
        <dbReference type="ARBA" id="ARBA00022490"/>
    </source>
</evidence>
<evidence type="ECO:0000256" key="10">
    <source>
        <dbReference type="ARBA" id="ARBA00049339"/>
    </source>
</evidence>
<dbReference type="GO" id="GO:0006420">
    <property type="term" value="P:arginyl-tRNA aminoacylation"/>
    <property type="evidence" value="ECO:0007669"/>
    <property type="project" value="UniProtKB-UniRule"/>
</dbReference>
<protein>
    <recommendedName>
        <fullName evidence="3 11">Arginine--tRNA ligase</fullName>
        <ecNumber evidence="2 11">6.1.1.19</ecNumber>
    </recommendedName>
</protein>
<evidence type="ECO:0000256" key="8">
    <source>
        <dbReference type="ARBA" id="ARBA00022917"/>
    </source>
</evidence>
<accession>A0A5C0UIK5</accession>
<evidence type="ECO:0000313" key="15">
    <source>
        <dbReference type="EMBL" id="QEK39617.1"/>
    </source>
</evidence>
<proteinExistence type="inferred from homology"/>
<dbReference type="Pfam" id="PF00750">
    <property type="entry name" value="tRNA-synt_1d"/>
    <property type="match status" value="1"/>
</dbReference>
<keyword evidence="9 12" id="KW-0030">Aminoacyl-tRNA synthetase</keyword>
<keyword evidence="6 12" id="KW-0547">Nucleotide-binding</keyword>
<dbReference type="InterPro" id="IPR009080">
    <property type="entry name" value="tRNAsynth_Ia_anticodon-bd"/>
</dbReference>
<dbReference type="Gene3D" id="1.10.730.10">
    <property type="entry name" value="Isoleucyl-tRNA Synthetase, Domain 1"/>
    <property type="match status" value="1"/>
</dbReference>
<dbReference type="PRINTS" id="PR01038">
    <property type="entry name" value="TRNASYNTHARG"/>
</dbReference>
<evidence type="ECO:0000256" key="2">
    <source>
        <dbReference type="ARBA" id="ARBA00012837"/>
    </source>
</evidence>
<evidence type="ECO:0000256" key="11">
    <source>
        <dbReference type="NCBIfam" id="TIGR00456"/>
    </source>
</evidence>
<dbReference type="SMART" id="SM01016">
    <property type="entry name" value="Arg_tRNA_synt_N"/>
    <property type="match status" value="1"/>
</dbReference>
<dbReference type="InterPro" id="IPR001412">
    <property type="entry name" value="aa-tRNA-synth_I_CS"/>
</dbReference>
<dbReference type="PANTHER" id="PTHR11956:SF5">
    <property type="entry name" value="ARGININE--TRNA LIGASE, CYTOPLASMIC"/>
    <property type="match status" value="1"/>
</dbReference>
<dbReference type="GO" id="GO:0004814">
    <property type="term" value="F:arginine-tRNA ligase activity"/>
    <property type="evidence" value="ECO:0007669"/>
    <property type="project" value="UniProtKB-UniRule"/>
</dbReference>
<dbReference type="InterPro" id="IPR005148">
    <property type="entry name" value="Arg-tRNA-synth_N"/>
</dbReference>
<evidence type="ECO:0000256" key="7">
    <source>
        <dbReference type="ARBA" id="ARBA00022840"/>
    </source>
</evidence>
<dbReference type="EC" id="6.1.1.19" evidence="2 11"/>
<dbReference type="Gene3D" id="3.30.1360.70">
    <property type="entry name" value="Arginyl tRNA synthetase N-terminal domain"/>
    <property type="match status" value="1"/>
</dbReference>
<evidence type="ECO:0000256" key="12">
    <source>
        <dbReference type="RuleBase" id="RU363038"/>
    </source>
</evidence>
<organism evidence="15 16">
    <name type="scientific">Candidatus Sneabacter namystus</name>
    <dbReference type="NCBI Taxonomy" id="2601646"/>
    <lineage>
        <taxon>Bacteria</taxon>
        <taxon>Pseudomonadati</taxon>
        <taxon>Pseudomonadota</taxon>
        <taxon>Alphaproteobacteria</taxon>
        <taxon>Rickettsiales</taxon>
        <taxon>Rickettsiaceae</taxon>
        <taxon>Rickettsieae</taxon>
        <taxon>Candidatus Sneabacter</taxon>
    </lineage>
</organism>
<dbReference type="KEGG" id="snay:FZC37_01545"/>
<dbReference type="InterPro" id="IPR001278">
    <property type="entry name" value="Arg-tRNA-ligase"/>
</dbReference>
<evidence type="ECO:0000313" key="16">
    <source>
        <dbReference type="Proteomes" id="UP000323844"/>
    </source>
</evidence>
<evidence type="ECO:0000256" key="1">
    <source>
        <dbReference type="ARBA" id="ARBA00005594"/>
    </source>
</evidence>